<keyword evidence="2" id="KW-0503">Monooxygenase</keyword>
<dbReference type="SUPFAM" id="SSF51905">
    <property type="entry name" value="FAD/NAD(P)-binding domain"/>
    <property type="match status" value="1"/>
</dbReference>
<name>A0ABU1XKD0_9NOCA</name>
<dbReference type="SUPFAM" id="SSF54373">
    <property type="entry name" value="FAD-linked reductases, C-terminal domain"/>
    <property type="match status" value="1"/>
</dbReference>
<dbReference type="PANTHER" id="PTHR13789">
    <property type="entry name" value="MONOOXYGENASE"/>
    <property type="match status" value="1"/>
</dbReference>
<dbReference type="EMBL" id="JAVDWW010000008">
    <property type="protein sequence ID" value="MDR7171016.1"/>
    <property type="molecule type" value="Genomic_DNA"/>
</dbReference>
<proteinExistence type="predicted"/>
<dbReference type="NCBIfam" id="NF005720">
    <property type="entry name" value="PRK07538.1"/>
    <property type="match status" value="1"/>
</dbReference>
<dbReference type="Gene3D" id="3.50.50.60">
    <property type="entry name" value="FAD/NAD(P)-binding domain"/>
    <property type="match status" value="1"/>
</dbReference>
<feature type="domain" description="FAD-binding" evidence="3">
    <location>
        <begin position="2"/>
        <end position="356"/>
    </location>
</feature>
<accession>A0ABU1XKD0</accession>
<gene>
    <name evidence="4" type="ORF">J2W56_004775</name>
</gene>
<dbReference type="PANTHER" id="PTHR13789:SF268">
    <property type="entry name" value="5-METHYLPHENAZINE-1-CARBOXYLATE 1-MONOOXYGENASE"/>
    <property type="match status" value="1"/>
</dbReference>
<keyword evidence="5" id="KW-1185">Reference proteome</keyword>
<organism evidence="4 5">
    <name type="scientific">Nocardia kruczakiae</name>
    <dbReference type="NCBI Taxonomy" id="261477"/>
    <lineage>
        <taxon>Bacteria</taxon>
        <taxon>Bacillati</taxon>
        <taxon>Actinomycetota</taxon>
        <taxon>Actinomycetes</taxon>
        <taxon>Mycobacteriales</taxon>
        <taxon>Nocardiaceae</taxon>
        <taxon>Nocardia</taxon>
    </lineage>
</organism>
<dbReference type="InterPro" id="IPR050493">
    <property type="entry name" value="FAD-dep_Monooxygenase_BioMet"/>
</dbReference>
<dbReference type="PROSITE" id="PS51257">
    <property type="entry name" value="PROKAR_LIPOPROTEIN"/>
    <property type="match status" value="1"/>
</dbReference>
<protein>
    <submittedName>
        <fullName evidence="4">2-polyprenyl-6-methoxyphenol hydroxylase-like FAD-dependent oxidoreductase</fullName>
    </submittedName>
</protein>
<dbReference type="Pfam" id="PF01494">
    <property type="entry name" value="FAD_binding_3"/>
    <property type="match status" value="1"/>
</dbReference>
<reference evidence="4 5" key="1">
    <citation type="submission" date="2023-07" db="EMBL/GenBank/DDBJ databases">
        <title>Sorghum-associated microbial communities from plants grown in Nebraska, USA.</title>
        <authorList>
            <person name="Schachtman D."/>
        </authorList>
    </citation>
    <scope>NUCLEOTIDE SEQUENCE [LARGE SCALE GENOMIC DNA]</scope>
    <source>
        <strain evidence="4 5">4272</strain>
    </source>
</reference>
<dbReference type="PRINTS" id="PR00420">
    <property type="entry name" value="RNGMNOXGNASE"/>
</dbReference>
<dbReference type="InterPro" id="IPR036188">
    <property type="entry name" value="FAD/NAD-bd_sf"/>
</dbReference>
<sequence length="438" mass="46522">MRVVIAGAGIAGLTAAACLHRVGIDAVVFDAVTELRPLGVGINLLPHAVRELVELGIGAALSDCAIATSRTLHLDRFGNRIWSEARGLAAGQRWPQYAVHRGELQELLVELVRARLGADAVREGLALHSFTEDADGVRCRFRDRSGGHFVEETADVLIGADGLHSAVRAQLHPAEGPPLWNGIRMWRGVSEIRPFLDGRTMVVAGSNHAAKFVMYPISGAAHRRGSSLVNWVAEVRVPDTAAQSPDWNRAGRLADVLPHYDGWHLAGVDVSGLLRAAAEVLEYPMVDRDPLPHWGTGRVTIMGDAAHPMYPVGSNGGSQAILDAGVLASELAAAADPIAGLARYEQVRRKAVNAIVLANRDMPMDRVLHAVAQRAPLGFDRIEEVLTAAELAGLAEAYRHASAAVPVDLASDAVAAEATTYAAGASADDGRPYDSGTR</sequence>
<dbReference type="Gene3D" id="3.30.9.30">
    <property type="match status" value="1"/>
</dbReference>
<evidence type="ECO:0000256" key="2">
    <source>
        <dbReference type="ARBA" id="ARBA00023033"/>
    </source>
</evidence>
<evidence type="ECO:0000313" key="5">
    <source>
        <dbReference type="Proteomes" id="UP001251217"/>
    </source>
</evidence>
<evidence type="ECO:0000259" key="3">
    <source>
        <dbReference type="Pfam" id="PF01494"/>
    </source>
</evidence>
<keyword evidence="1" id="KW-0560">Oxidoreductase</keyword>
<dbReference type="RefSeq" id="WP_310405585.1">
    <property type="nucleotide sequence ID" value="NZ_JAVDWW010000008.1"/>
</dbReference>
<dbReference type="Proteomes" id="UP001251217">
    <property type="component" value="Unassembled WGS sequence"/>
</dbReference>
<evidence type="ECO:0000256" key="1">
    <source>
        <dbReference type="ARBA" id="ARBA00023002"/>
    </source>
</evidence>
<evidence type="ECO:0000313" key="4">
    <source>
        <dbReference type="EMBL" id="MDR7171016.1"/>
    </source>
</evidence>
<dbReference type="InterPro" id="IPR002938">
    <property type="entry name" value="FAD-bd"/>
</dbReference>
<comment type="caution">
    <text evidence="4">The sequence shown here is derived from an EMBL/GenBank/DDBJ whole genome shotgun (WGS) entry which is preliminary data.</text>
</comment>